<dbReference type="PANTHER" id="PTHR43628:SF1">
    <property type="entry name" value="CHITIN SYNTHASE REGULATORY FACTOR 2-RELATED"/>
    <property type="match status" value="1"/>
</dbReference>
<dbReference type="RefSeq" id="WP_036192466.1">
    <property type="nucleotide sequence ID" value="NZ_JMQN01000063.1"/>
</dbReference>
<dbReference type="eggNOG" id="COG0790">
    <property type="taxonomic scope" value="Bacteria"/>
</dbReference>
<dbReference type="Proteomes" id="UP000028252">
    <property type="component" value="Unassembled WGS sequence"/>
</dbReference>
<dbReference type="AlphaFoldDB" id="A0A081FT83"/>
<dbReference type="PATRIC" id="fig|1232683.4.peg.4127"/>
<evidence type="ECO:0000313" key="2">
    <source>
        <dbReference type="EMBL" id="KEA61738.1"/>
    </source>
</evidence>
<evidence type="ECO:0000256" key="1">
    <source>
        <dbReference type="SAM" id="SignalP"/>
    </source>
</evidence>
<dbReference type="SUPFAM" id="SSF81901">
    <property type="entry name" value="HCP-like"/>
    <property type="match status" value="1"/>
</dbReference>
<feature type="signal peptide" evidence="1">
    <location>
        <begin position="1"/>
        <end position="21"/>
    </location>
</feature>
<dbReference type="Pfam" id="PF08238">
    <property type="entry name" value="Sel1"/>
    <property type="match status" value="2"/>
</dbReference>
<sequence>MRRIPTYLPLLLAIGSSLVIADSDTSDLSYESYINSDKRLKCLYGYVADKTGNHEAAIKIFEDCIERWNDVYSMIWLAQIYESGVGVPRDLAYSTALMKRGAHTQDEAGYSTLARYHYGVALYEGRGVEQNRQEGIKWLRQAAAEGMEEAADYLEKVGASSH</sequence>
<feature type="chain" id="PRO_5001757293" evidence="1">
    <location>
        <begin position="22"/>
        <end position="162"/>
    </location>
</feature>
<protein>
    <submittedName>
        <fullName evidence="2">Sel1 domain protein repeat-containing protein</fullName>
    </submittedName>
</protein>
<keyword evidence="3" id="KW-1185">Reference proteome</keyword>
<name>A0A081FT83_9GAMM</name>
<dbReference type="Gene3D" id="1.25.40.10">
    <property type="entry name" value="Tetratricopeptide repeat domain"/>
    <property type="match status" value="1"/>
</dbReference>
<dbReference type="InterPro" id="IPR006597">
    <property type="entry name" value="Sel1-like"/>
</dbReference>
<keyword evidence="1" id="KW-0732">Signal</keyword>
<gene>
    <name evidence="2" type="ORF">ADIMK_4195</name>
</gene>
<accession>A0A081FT83</accession>
<dbReference type="SMART" id="SM00671">
    <property type="entry name" value="SEL1"/>
    <property type="match status" value="2"/>
</dbReference>
<proteinExistence type="predicted"/>
<dbReference type="InterPro" id="IPR052945">
    <property type="entry name" value="Mitotic_Regulator"/>
</dbReference>
<dbReference type="EMBL" id="JMQN01000063">
    <property type="protein sequence ID" value="KEA61738.1"/>
    <property type="molecule type" value="Genomic_DNA"/>
</dbReference>
<dbReference type="OrthoDB" id="5365194at2"/>
<reference evidence="2 3" key="1">
    <citation type="submission" date="2014-04" db="EMBL/GenBank/DDBJ databases">
        <title>Marinobacterium kochiensis sp. nov., isolated from sediment sample collected from Kochi backwaters in Kerala, India.</title>
        <authorList>
            <person name="Singh A."/>
            <person name="Pinnaka A.K."/>
        </authorList>
    </citation>
    <scope>NUCLEOTIDE SEQUENCE [LARGE SCALE GENOMIC DNA]</scope>
    <source>
        <strain evidence="2 3">AK27</strain>
    </source>
</reference>
<comment type="caution">
    <text evidence="2">The sequence shown here is derived from an EMBL/GenBank/DDBJ whole genome shotgun (WGS) entry which is preliminary data.</text>
</comment>
<dbReference type="PANTHER" id="PTHR43628">
    <property type="entry name" value="ACTIVATOR OF C KINASE PROTEIN 1-RELATED"/>
    <property type="match status" value="1"/>
</dbReference>
<organism evidence="2 3">
    <name type="scientific">Marinobacterium lacunae</name>
    <dbReference type="NCBI Taxonomy" id="1232683"/>
    <lineage>
        <taxon>Bacteria</taxon>
        <taxon>Pseudomonadati</taxon>
        <taxon>Pseudomonadota</taxon>
        <taxon>Gammaproteobacteria</taxon>
        <taxon>Oceanospirillales</taxon>
        <taxon>Oceanospirillaceae</taxon>
        <taxon>Marinobacterium</taxon>
    </lineage>
</organism>
<dbReference type="InterPro" id="IPR011990">
    <property type="entry name" value="TPR-like_helical_dom_sf"/>
</dbReference>
<evidence type="ECO:0000313" key="3">
    <source>
        <dbReference type="Proteomes" id="UP000028252"/>
    </source>
</evidence>
<dbReference type="STRING" id="1232683.ADIMK_4195"/>